<dbReference type="EMBL" id="CP019070">
    <property type="protein sequence ID" value="APW64539.1"/>
    <property type="molecule type" value="Genomic_DNA"/>
</dbReference>
<keyword evidence="1" id="KW-1133">Transmembrane helix</keyword>
<protein>
    <submittedName>
        <fullName evidence="2">Uncharacterized protein</fullName>
    </submittedName>
</protein>
<accession>A0A1P8KJ12</accession>
<organism evidence="2 3">
    <name type="scientific">Poseidonibacter parvus</name>
    <dbReference type="NCBI Taxonomy" id="1850254"/>
    <lineage>
        <taxon>Bacteria</taxon>
        <taxon>Pseudomonadati</taxon>
        <taxon>Campylobacterota</taxon>
        <taxon>Epsilonproteobacteria</taxon>
        <taxon>Campylobacterales</taxon>
        <taxon>Arcobacteraceae</taxon>
        <taxon>Poseidonibacter</taxon>
    </lineage>
</organism>
<feature type="transmembrane region" description="Helical" evidence="1">
    <location>
        <begin position="41"/>
        <end position="61"/>
    </location>
</feature>
<name>A0A1P8KJ12_9BACT</name>
<feature type="transmembrane region" description="Helical" evidence="1">
    <location>
        <begin position="5"/>
        <end position="21"/>
    </location>
</feature>
<dbReference type="AlphaFoldDB" id="A0A1P8KJ12"/>
<evidence type="ECO:0000256" key="1">
    <source>
        <dbReference type="SAM" id="Phobius"/>
    </source>
</evidence>
<gene>
    <name evidence="2" type="ORF">LPB137_01130</name>
</gene>
<sequence length="74" mass="8690">MKKELFIIVGIFFVLTIIMHYQEFLDYPLKQIAALENSGAYGFGSFHPLIFTLIIYILFLIPRGIIKLFTKKYK</sequence>
<dbReference type="Proteomes" id="UP000186074">
    <property type="component" value="Chromosome"/>
</dbReference>
<dbReference type="KEGG" id="alp:LPB137_01130"/>
<reference evidence="2 3" key="1">
    <citation type="submission" date="2017-01" db="EMBL/GenBank/DDBJ databases">
        <title>Genome sequencing of Arcobacter sp. LPB0137.</title>
        <authorList>
            <person name="Lee G.-W."/>
            <person name="Yi H."/>
        </authorList>
    </citation>
    <scope>NUCLEOTIDE SEQUENCE [LARGE SCALE GENOMIC DNA]</scope>
    <source>
        <strain evidence="2 3">LPB0137</strain>
    </source>
</reference>
<evidence type="ECO:0000313" key="2">
    <source>
        <dbReference type="EMBL" id="APW64539.1"/>
    </source>
</evidence>
<evidence type="ECO:0000313" key="3">
    <source>
        <dbReference type="Proteomes" id="UP000186074"/>
    </source>
</evidence>
<dbReference type="STRING" id="1850254.LPB137_01130"/>
<keyword evidence="1" id="KW-0472">Membrane</keyword>
<keyword evidence="3" id="KW-1185">Reference proteome</keyword>
<proteinExistence type="predicted"/>
<keyword evidence="1" id="KW-0812">Transmembrane</keyword>